<dbReference type="OrthoDB" id="311279at2759"/>
<sequence length="95" mass="10746">MTSAAYYPPGAGGTAGPGMASLAMETELQKLLADEKARAERHKINYQQLKVEHTKENRATIEETRIVKDKYLTMYEACKRDLAEKIAELEELKMK</sequence>
<dbReference type="EMBL" id="RQTK01000206">
    <property type="protein sequence ID" value="RUS84429.1"/>
    <property type="molecule type" value="Genomic_DNA"/>
</dbReference>
<dbReference type="AlphaFoldDB" id="A0A3S1BIH8"/>
<organism evidence="2 3">
    <name type="scientific">Elysia chlorotica</name>
    <name type="common">Eastern emerald elysia</name>
    <name type="synonym">Sea slug</name>
    <dbReference type="NCBI Taxonomy" id="188477"/>
    <lineage>
        <taxon>Eukaryota</taxon>
        <taxon>Metazoa</taxon>
        <taxon>Spiralia</taxon>
        <taxon>Lophotrochozoa</taxon>
        <taxon>Mollusca</taxon>
        <taxon>Gastropoda</taxon>
        <taxon>Heterobranchia</taxon>
        <taxon>Euthyneura</taxon>
        <taxon>Panpulmonata</taxon>
        <taxon>Sacoglossa</taxon>
        <taxon>Placobranchoidea</taxon>
        <taxon>Plakobranchidae</taxon>
        <taxon>Elysia</taxon>
    </lineage>
</organism>
<evidence type="ECO:0000256" key="1">
    <source>
        <dbReference type="SAM" id="Coils"/>
    </source>
</evidence>
<dbReference type="Proteomes" id="UP000271974">
    <property type="component" value="Unassembled WGS sequence"/>
</dbReference>
<keyword evidence="1" id="KW-0175">Coiled coil</keyword>
<feature type="coiled-coil region" evidence="1">
    <location>
        <begin position="32"/>
        <end position="95"/>
    </location>
</feature>
<evidence type="ECO:0000313" key="2">
    <source>
        <dbReference type="EMBL" id="RUS84429.1"/>
    </source>
</evidence>
<name>A0A3S1BIH8_ELYCH</name>
<dbReference type="STRING" id="188477.A0A3S1BIH8"/>
<proteinExistence type="predicted"/>
<reference evidence="2 3" key="1">
    <citation type="submission" date="2019-01" db="EMBL/GenBank/DDBJ databases">
        <title>A draft genome assembly of the solar-powered sea slug Elysia chlorotica.</title>
        <authorList>
            <person name="Cai H."/>
            <person name="Li Q."/>
            <person name="Fang X."/>
            <person name="Li J."/>
            <person name="Curtis N.E."/>
            <person name="Altenburger A."/>
            <person name="Shibata T."/>
            <person name="Feng M."/>
            <person name="Maeda T."/>
            <person name="Schwartz J.A."/>
            <person name="Shigenobu S."/>
            <person name="Lundholm N."/>
            <person name="Nishiyama T."/>
            <person name="Yang H."/>
            <person name="Hasebe M."/>
            <person name="Li S."/>
            <person name="Pierce S.K."/>
            <person name="Wang J."/>
        </authorList>
    </citation>
    <scope>NUCLEOTIDE SEQUENCE [LARGE SCALE GENOMIC DNA]</scope>
    <source>
        <strain evidence="2">EC2010</strain>
        <tissue evidence="2">Whole organism of an adult</tissue>
    </source>
</reference>
<protein>
    <submittedName>
        <fullName evidence="2">Uncharacterized protein</fullName>
    </submittedName>
</protein>
<accession>A0A3S1BIH8</accession>
<gene>
    <name evidence="2" type="ORF">EGW08_007813</name>
</gene>
<comment type="caution">
    <text evidence="2">The sequence shown here is derived from an EMBL/GenBank/DDBJ whole genome shotgun (WGS) entry which is preliminary data.</text>
</comment>
<keyword evidence="3" id="KW-1185">Reference proteome</keyword>
<feature type="non-terminal residue" evidence="2">
    <location>
        <position position="95"/>
    </location>
</feature>
<evidence type="ECO:0000313" key="3">
    <source>
        <dbReference type="Proteomes" id="UP000271974"/>
    </source>
</evidence>